<name>A0AA36MVL3_9DINO</name>
<dbReference type="AlphaFoldDB" id="A0AA36MVL3"/>
<reference evidence="4" key="1">
    <citation type="submission" date="2023-08" db="EMBL/GenBank/DDBJ databases">
        <authorList>
            <person name="Chen Y."/>
            <person name="Shah S."/>
            <person name="Dougan E. K."/>
            <person name="Thang M."/>
            <person name="Chan C."/>
        </authorList>
    </citation>
    <scope>NUCLEOTIDE SEQUENCE</scope>
</reference>
<dbReference type="Pfam" id="PF01535">
    <property type="entry name" value="PPR"/>
    <property type="match status" value="2"/>
</dbReference>
<dbReference type="InterPro" id="IPR011990">
    <property type="entry name" value="TPR-like_helical_dom_sf"/>
</dbReference>
<evidence type="ECO:0000256" key="2">
    <source>
        <dbReference type="PROSITE-ProRule" id="PRU00708"/>
    </source>
</evidence>
<dbReference type="Proteomes" id="UP001178507">
    <property type="component" value="Unassembled WGS sequence"/>
</dbReference>
<keyword evidence="1" id="KW-0677">Repeat</keyword>
<dbReference type="Pfam" id="PF13812">
    <property type="entry name" value="PPR_3"/>
    <property type="match status" value="1"/>
</dbReference>
<dbReference type="GO" id="GO:0009982">
    <property type="term" value="F:pseudouridine synthase activity"/>
    <property type="evidence" value="ECO:0007669"/>
    <property type="project" value="InterPro"/>
</dbReference>
<accession>A0AA36MVL3</accession>
<organism evidence="4 5">
    <name type="scientific">Effrenium voratum</name>
    <dbReference type="NCBI Taxonomy" id="2562239"/>
    <lineage>
        <taxon>Eukaryota</taxon>
        <taxon>Sar</taxon>
        <taxon>Alveolata</taxon>
        <taxon>Dinophyceae</taxon>
        <taxon>Suessiales</taxon>
        <taxon>Symbiodiniaceae</taxon>
        <taxon>Effrenium</taxon>
    </lineage>
</organism>
<dbReference type="Pfam" id="PF00849">
    <property type="entry name" value="PseudoU_synth_2"/>
    <property type="match status" value="1"/>
</dbReference>
<keyword evidence="5" id="KW-1185">Reference proteome</keyword>
<dbReference type="PANTHER" id="PTHR47447">
    <property type="entry name" value="OS03G0856100 PROTEIN"/>
    <property type="match status" value="1"/>
</dbReference>
<dbReference type="NCBIfam" id="TIGR00756">
    <property type="entry name" value="PPR"/>
    <property type="match status" value="1"/>
</dbReference>
<dbReference type="InterPro" id="IPR006145">
    <property type="entry name" value="PsdUridine_synth_RsuA/RluA"/>
</dbReference>
<feature type="repeat" description="PPR" evidence="2">
    <location>
        <begin position="228"/>
        <end position="262"/>
    </location>
</feature>
<dbReference type="InterPro" id="IPR020103">
    <property type="entry name" value="PsdUridine_synth_cat_dom_sf"/>
</dbReference>
<dbReference type="CDD" id="cd02869">
    <property type="entry name" value="PseudoU_synth_RluA_like"/>
    <property type="match status" value="1"/>
</dbReference>
<gene>
    <name evidence="4" type="ORF">EVOR1521_LOCUS8457</name>
</gene>
<sequence length="693" mass="76139">MPLQMAEWRGRHMDPWRDSRVEVGKRWVGDYDKALQRLAETRVPEAVAALRGDALLPTQVITTLARAAHWSLAVAFYSEMARSCLEITVYHASAAVKACQQAGAWEPALALLEGAPSLTVQPNEYTYNAAISACEKRGHWQEAVAIFGLMAQRQCLLSVISFSAAMSACEKANRWQEALYLLHSMAGASVAKNTIAFSAAISACEKGGEWLLALELLTQMTLESVQRNTVTYCAAISACEKAAQWAAALQLFWEMPQRGVQRDEISFSAAISACEKSGQWESAVALLHTMSQVMPVSTVAASAAVTACEGQSQWQAALLLFSGEWNETAGTKVDQILANAAISAAEKGSQWQVAMQILGDFDRWRLQKTEITYTAAISSCEPAGIWHVALALFLEMRHALPAREQGVQAGSVLLALRRALGLAKAEELLERFRRLWEEEVPQVEQRRVAGFRVLGSGCGVLAIDKPQGVETEVVISELRAALQRPISCTSRLDLPTSGVLPVALGDEGSGATQYLRAQWAARLVSKQYLCLCVGEALPATRGEIRRGIRPVPGNLLMQEVSPYGRPARTAYQVLASYSHPENESTLSLVQVQLLTGRKHQIRVHFASIGRPLAGDRRYGGANDFWCERMFLHCRRLQVRDLRGRRLVVKSPLPAELAALLKRLEKKRLAHIARAARLDGWVPPRPVDGCEIRS</sequence>
<dbReference type="Gene3D" id="3.30.2350.10">
    <property type="entry name" value="Pseudouridine synthase"/>
    <property type="match status" value="1"/>
</dbReference>
<comment type="caution">
    <text evidence="4">The sequence shown here is derived from an EMBL/GenBank/DDBJ whole genome shotgun (WGS) entry which is preliminary data.</text>
</comment>
<evidence type="ECO:0000313" key="4">
    <source>
        <dbReference type="EMBL" id="CAJ1380538.1"/>
    </source>
</evidence>
<dbReference type="Pfam" id="PF13041">
    <property type="entry name" value="PPR_2"/>
    <property type="match status" value="1"/>
</dbReference>
<proteinExistence type="predicted"/>
<dbReference type="Gene3D" id="1.25.40.10">
    <property type="entry name" value="Tetratricopeptide repeat domain"/>
    <property type="match status" value="3"/>
</dbReference>
<dbReference type="PANTHER" id="PTHR47447:SF17">
    <property type="entry name" value="OS12G0638900 PROTEIN"/>
    <property type="match status" value="1"/>
</dbReference>
<feature type="non-terminal residue" evidence="4">
    <location>
        <position position="1"/>
    </location>
</feature>
<dbReference type="PROSITE" id="PS51375">
    <property type="entry name" value="PPR"/>
    <property type="match status" value="2"/>
</dbReference>
<evidence type="ECO:0000259" key="3">
    <source>
        <dbReference type="Pfam" id="PF00849"/>
    </source>
</evidence>
<protein>
    <recommendedName>
        <fullName evidence="3">Pseudouridine synthase RsuA/RluA-like domain-containing protein</fullName>
    </recommendedName>
</protein>
<evidence type="ECO:0000256" key="1">
    <source>
        <dbReference type="ARBA" id="ARBA00022737"/>
    </source>
</evidence>
<dbReference type="GO" id="GO:0001522">
    <property type="term" value="P:pseudouridine synthesis"/>
    <property type="evidence" value="ECO:0007669"/>
    <property type="project" value="InterPro"/>
</dbReference>
<dbReference type="GO" id="GO:0003723">
    <property type="term" value="F:RNA binding"/>
    <property type="evidence" value="ECO:0007669"/>
    <property type="project" value="InterPro"/>
</dbReference>
<dbReference type="SUPFAM" id="SSF55120">
    <property type="entry name" value="Pseudouridine synthase"/>
    <property type="match status" value="1"/>
</dbReference>
<dbReference type="EMBL" id="CAUJNA010000720">
    <property type="protein sequence ID" value="CAJ1380538.1"/>
    <property type="molecule type" value="Genomic_DNA"/>
</dbReference>
<dbReference type="InterPro" id="IPR002885">
    <property type="entry name" value="PPR_rpt"/>
</dbReference>
<feature type="domain" description="Pseudouridine synthase RsuA/RluA-like" evidence="3">
    <location>
        <begin position="469"/>
        <end position="607"/>
    </location>
</feature>
<feature type="repeat" description="PPR" evidence="2">
    <location>
        <begin position="123"/>
        <end position="157"/>
    </location>
</feature>
<evidence type="ECO:0000313" key="5">
    <source>
        <dbReference type="Proteomes" id="UP001178507"/>
    </source>
</evidence>